<protein>
    <submittedName>
        <fullName evidence="2">Acyl-coenzyme A oxidase 2, peroxisomal</fullName>
    </submittedName>
</protein>
<dbReference type="GO" id="GO:0071949">
    <property type="term" value="F:FAD binding"/>
    <property type="evidence" value="ECO:0007669"/>
    <property type="project" value="InterPro"/>
</dbReference>
<dbReference type="InterPro" id="IPR036250">
    <property type="entry name" value="AcylCo_DH-like_C"/>
</dbReference>
<dbReference type="SUPFAM" id="SSF47203">
    <property type="entry name" value="Acyl-CoA dehydrogenase C-terminal domain-like"/>
    <property type="match status" value="1"/>
</dbReference>
<dbReference type="Gene3D" id="1.20.140.10">
    <property type="entry name" value="Butyryl-CoA Dehydrogenase, subunit A, domain 3"/>
    <property type="match status" value="1"/>
</dbReference>
<dbReference type="GO" id="GO:0005777">
    <property type="term" value="C:peroxisome"/>
    <property type="evidence" value="ECO:0007669"/>
    <property type="project" value="InterPro"/>
</dbReference>
<gene>
    <name evidence="2" type="ORF">TRAPUB_4154</name>
</gene>
<proteinExistence type="predicted"/>
<dbReference type="GO" id="GO:0033540">
    <property type="term" value="P:fatty acid beta-oxidation using acyl-CoA oxidase"/>
    <property type="evidence" value="ECO:0007669"/>
    <property type="project" value="TreeGrafter"/>
</dbReference>
<organism evidence="2 3">
    <name type="scientific">Trametes pubescens</name>
    <name type="common">White-rot fungus</name>
    <dbReference type="NCBI Taxonomy" id="154538"/>
    <lineage>
        <taxon>Eukaryota</taxon>
        <taxon>Fungi</taxon>
        <taxon>Dikarya</taxon>
        <taxon>Basidiomycota</taxon>
        <taxon>Agaricomycotina</taxon>
        <taxon>Agaricomycetes</taxon>
        <taxon>Polyporales</taxon>
        <taxon>Polyporaceae</taxon>
        <taxon>Trametes</taxon>
    </lineage>
</organism>
<accession>A0A1M2VBW2</accession>
<dbReference type="PANTHER" id="PTHR10909">
    <property type="entry name" value="ELECTRON TRANSPORT OXIDOREDUCTASE"/>
    <property type="match status" value="1"/>
</dbReference>
<dbReference type="STRING" id="154538.A0A1M2VBW2"/>
<dbReference type="Proteomes" id="UP000184267">
    <property type="component" value="Unassembled WGS sequence"/>
</dbReference>
<dbReference type="InterPro" id="IPR009100">
    <property type="entry name" value="AcylCoA_DH/oxidase_NM_dom_sf"/>
</dbReference>
<dbReference type="Pfam" id="PF22924">
    <property type="entry name" value="ACOX_C_alpha1"/>
    <property type="match status" value="1"/>
</dbReference>
<dbReference type="GO" id="GO:0003997">
    <property type="term" value="F:acyl-CoA oxidase activity"/>
    <property type="evidence" value="ECO:0007669"/>
    <property type="project" value="InterPro"/>
</dbReference>
<feature type="domain" description="Acyl-CoA oxidase C-alpha1" evidence="1">
    <location>
        <begin position="240"/>
        <end position="370"/>
    </location>
</feature>
<dbReference type="OrthoDB" id="538336at2759"/>
<dbReference type="InterPro" id="IPR055060">
    <property type="entry name" value="ACOX_C_alpha1"/>
</dbReference>
<evidence type="ECO:0000313" key="2">
    <source>
        <dbReference type="EMBL" id="OJT05089.1"/>
    </source>
</evidence>
<dbReference type="Gene3D" id="2.40.110.10">
    <property type="entry name" value="Butyryl-CoA Dehydrogenase, subunit A, domain 2"/>
    <property type="match status" value="1"/>
</dbReference>
<dbReference type="GO" id="GO:0005504">
    <property type="term" value="F:fatty acid binding"/>
    <property type="evidence" value="ECO:0007669"/>
    <property type="project" value="TreeGrafter"/>
</dbReference>
<evidence type="ECO:0000313" key="3">
    <source>
        <dbReference type="Proteomes" id="UP000184267"/>
    </source>
</evidence>
<dbReference type="InterPro" id="IPR012258">
    <property type="entry name" value="Acyl-CoA_oxidase"/>
</dbReference>
<dbReference type="SUPFAM" id="SSF56645">
    <property type="entry name" value="Acyl-CoA dehydrogenase NM domain-like"/>
    <property type="match status" value="1"/>
</dbReference>
<name>A0A1M2VBW2_TRAPU</name>
<dbReference type="PANTHER" id="PTHR10909:SF382">
    <property type="entry name" value="ACYL-COENZYME A OXIDASE"/>
    <property type="match status" value="1"/>
</dbReference>
<dbReference type="GO" id="GO:0055088">
    <property type="term" value="P:lipid homeostasis"/>
    <property type="evidence" value="ECO:0007669"/>
    <property type="project" value="TreeGrafter"/>
</dbReference>
<dbReference type="InterPro" id="IPR046373">
    <property type="entry name" value="Acyl-CoA_Oxase/DH_mid-dom_sf"/>
</dbReference>
<sequence length="547" mass="59824">MSHKDRAILSYRKAKAIGLAYDMTINDILSLTPKFWQLHGDPMVLLDGAAMTLLTIQYNLCAGTLARYAMRRPELVSLVEDLLRYRKHGQFMLTELGHGLDISNMETTATLQPSGDFLLNSPTPSSAKAMPPTAPAGLPCVAVVFARLIVDGEFRGHRPFVVPLNDGRQMCTGIQSRLLPFREGPNPVMHSLTTFHNVRLPRSALLGSLPRPLDNHANLMDIIHRVSIGTMAIGCVPLSSMQACATIGAMYSLRRKIGSPTKPVPVLAFRTQHGPILTVTASAYVTQALQRWGIAQFCDKTLDPRVRHGIAAVFKSVMVQLSQQGSMHVSERCGAQGLFAHNQMTRVHSEIRGLAIAEGDVLVLSIRLINELLLGRYALPPSTNPDSLLARHEIALFAELRAIAAESPNHRSEEVSRRVLPRCQPMMEAIGHRMAYDAAVAQGVRPALVDLFVANALQFDAAWYAECAGVGRAQMQAMQESAMDRVLPILGELVAEMDVFAYVSAPIVSDERWGAFVEGLATFEGTAHVDALEPAVQAQPEMVRSHL</sequence>
<evidence type="ECO:0000259" key="1">
    <source>
        <dbReference type="Pfam" id="PF22924"/>
    </source>
</evidence>
<keyword evidence="3" id="KW-1185">Reference proteome</keyword>
<dbReference type="EMBL" id="MNAD01001491">
    <property type="protein sequence ID" value="OJT05089.1"/>
    <property type="molecule type" value="Genomic_DNA"/>
</dbReference>
<dbReference type="AlphaFoldDB" id="A0A1M2VBW2"/>
<comment type="caution">
    <text evidence="2">The sequence shown here is derived from an EMBL/GenBank/DDBJ whole genome shotgun (WGS) entry which is preliminary data.</text>
</comment>
<dbReference type="OMA" id="INFRTQH"/>
<reference evidence="2 3" key="1">
    <citation type="submission" date="2016-10" db="EMBL/GenBank/DDBJ databases">
        <title>Genome sequence of the basidiomycete white-rot fungus Trametes pubescens.</title>
        <authorList>
            <person name="Makela M.R."/>
            <person name="Granchi Z."/>
            <person name="Peng M."/>
            <person name="De Vries R.P."/>
            <person name="Grigoriev I."/>
            <person name="Riley R."/>
            <person name="Hilden K."/>
        </authorList>
    </citation>
    <scope>NUCLEOTIDE SEQUENCE [LARGE SCALE GENOMIC DNA]</scope>
    <source>
        <strain evidence="2 3">FBCC735</strain>
    </source>
</reference>